<comment type="caution">
    <text evidence="5">Lacks conserved residue(s) required for the propagation of feature annotation.</text>
</comment>
<comment type="caution">
    <text evidence="6">The sequence shown here is derived from an EMBL/GenBank/DDBJ whole genome shotgun (WGS) entry which is preliminary data.</text>
</comment>
<evidence type="ECO:0000313" key="7">
    <source>
        <dbReference type="Proteomes" id="UP001195483"/>
    </source>
</evidence>
<evidence type="ECO:0000256" key="5">
    <source>
        <dbReference type="PROSITE-ProRule" id="PRU01355"/>
    </source>
</evidence>
<keyword evidence="7" id="KW-1185">Reference proteome</keyword>
<dbReference type="SUPFAM" id="SSF55486">
    <property type="entry name" value="Metalloproteases ('zincins'), catalytic domain"/>
    <property type="match status" value="1"/>
</dbReference>
<evidence type="ECO:0000256" key="1">
    <source>
        <dbReference type="ARBA" id="ARBA00008139"/>
    </source>
</evidence>
<proteinExistence type="inferred from homology"/>
<keyword evidence="2" id="KW-0732">Signal</keyword>
<gene>
    <name evidence="6" type="ORF">CHS0354_019653</name>
</gene>
<organism evidence="6 7">
    <name type="scientific">Potamilus streckersoni</name>
    <dbReference type="NCBI Taxonomy" id="2493646"/>
    <lineage>
        <taxon>Eukaryota</taxon>
        <taxon>Metazoa</taxon>
        <taxon>Spiralia</taxon>
        <taxon>Lophotrochozoa</taxon>
        <taxon>Mollusca</taxon>
        <taxon>Bivalvia</taxon>
        <taxon>Autobranchia</taxon>
        <taxon>Heteroconchia</taxon>
        <taxon>Palaeoheterodonta</taxon>
        <taxon>Unionida</taxon>
        <taxon>Unionoidea</taxon>
        <taxon>Unionidae</taxon>
        <taxon>Ambleminae</taxon>
        <taxon>Lampsilini</taxon>
        <taxon>Potamilus</taxon>
    </lineage>
</organism>
<comment type="similarity">
    <text evidence="1 5">Belongs to the peptidase M2 family.</text>
</comment>
<dbReference type="Pfam" id="PF01401">
    <property type="entry name" value="Peptidase_M2"/>
    <property type="match status" value="1"/>
</dbReference>
<protein>
    <submittedName>
        <fullName evidence="6">Uncharacterized protein</fullName>
    </submittedName>
</protein>
<evidence type="ECO:0000256" key="4">
    <source>
        <dbReference type="ARBA" id="ARBA00023180"/>
    </source>
</evidence>
<dbReference type="AlphaFoldDB" id="A0AAE0T8Z2"/>
<evidence type="ECO:0000256" key="2">
    <source>
        <dbReference type="ARBA" id="ARBA00022729"/>
    </source>
</evidence>
<keyword evidence="3" id="KW-1015">Disulfide bond</keyword>
<dbReference type="EMBL" id="JAEAOA010001198">
    <property type="protein sequence ID" value="KAK3605975.1"/>
    <property type="molecule type" value="Genomic_DNA"/>
</dbReference>
<reference evidence="6" key="3">
    <citation type="submission" date="2023-05" db="EMBL/GenBank/DDBJ databases">
        <authorList>
            <person name="Smith C.H."/>
        </authorList>
    </citation>
    <scope>NUCLEOTIDE SEQUENCE</scope>
    <source>
        <strain evidence="6">CHS0354</strain>
        <tissue evidence="6">Mantle</tissue>
    </source>
</reference>
<dbReference type="InterPro" id="IPR001548">
    <property type="entry name" value="Peptidase_M2"/>
</dbReference>
<reference evidence="6" key="2">
    <citation type="journal article" date="2021" name="Genome Biol. Evol.">
        <title>Developing a high-quality reference genome for a parasitic bivalve with doubly uniparental inheritance (Bivalvia: Unionida).</title>
        <authorList>
            <person name="Smith C.H."/>
        </authorList>
    </citation>
    <scope>NUCLEOTIDE SEQUENCE</scope>
    <source>
        <strain evidence="6">CHS0354</strain>
        <tissue evidence="6">Mantle</tissue>
    </source>
</reference>
<dbReference type="GO" id="GO:0006508">
    <property type="term" value="P:proteolysis"/>
    <property type="evidence" value="ECO:0007669"/>
    <property type="project" value="InterPro"/>
</dbReference>
<keyword evidence="4" id="KW-0325">Glycoprotein</keyword>
<dbReference type="GO" id="GO:0016020">
    <property type="term" value="C:membrane"/>
    <property type="evidence" value="ECO:0007669"/>
    <property type="project" value="InterPro"/>
</dbReference>
<dbReference type="PROSITE" id="PS52011">
    <property type="entry name" value="PEPTIDASE_M2"/>
    <property type="match status" value="1"/>
</dbReference>
<evidence type="ECO:0000256" key="3">
    <source>
        <dbReference type="ARBA" id="ARBA00023157"/>
    </source>
</evidence>
<accession>A0AAE0T8Z2</accession>
<dbReference type="Proteomes" id="UP001195483">
    <property type="component" value="Unassembled WGS sequence"/>
</dbReference>
<dbReference type="GO" id="GO:0008237">
    <property type="term" value="F:metallopeptidase activity"/>
    <property type="evidence" value="ECO:0007669"/>
    <property type="project" value="InterPro"/>
</dbReference>
<name>A0AAE0T8Z2_9BIVA</name>
<dbReference type="GO" id="GO:0008241">
    <property type="term" value="F:peptidyl-dipeptidase activity"/>
    <property type="evidence" value="ECO:0007669"/>
    <property type="project" value="InterPro"/>
</dbReference>
<evidence type="ECO:0000313" key="6">
    <source>
        <dbReference type="EMBL" id="KAK3605975.1"/>
    </source>
</evidence>
<sequence>MANDRNYEKLKAAWKGWRDASGKKIKNLYPQYVDLLNEAITFEGCRILDIRSDMNTMQAHMSA</sequence>
<reference evidence="6" key="1">
    <citation type="journal article" date="2021" name="Genome Biol. Evol.">
        <title>A High-Quality Reference Genome for a Parasitic Bivalve with Doubly Uniparental Inheritance (Bivalvia: Unionida).</title>
        <authorList>
            <person name="Smith C.H."/>
        </authorList>
    </citation>
    <scope>NUCLEOTIDE SEQUENCE</scope>
    <source>
        <strain evidence="6">CHS0354</strain>
    </source>
</reference>